<reference evidence="1 2" key="1">
    <citation type="submission" date="2019-03" db="EMBL/GenBank/DDBJ databases">
        <title>Nitrincola sp. nov. isolated from an Indian soda lake.</title>
        <authorList>
            <person name="Joshi A."/>
            <person name="Thite S.V."/>
            <person name="Joseph N."/>
            <person name="Dhotre D."/>
            <person name="Moorthy M."/>
            <person name="Shouche Y.S."/>
        </authorList>
    </citation>
    <scope>NUCLEOTIDE SEQUENCE [LARGE SCALE GENOMIC DNA]</scope>
    <source>
        <strain evidence="1 2">MEB193</strain>
    </source>
</reference>
<dbReference type="AlphaFoldDB" id="A0A5A9W232"/>
<proteinExistence type="predicted"/>
<dbReference type="RefSeq" id="WP_149390966.1">
    <property type="nucleotide sequence ID" value="NZ_SMRS01000005.1"/>
</dbReference>
<dbReference type="OrthoDB" id="9179823at2"/>
<dbReference type="EMBL" id="SMRS01000005">
    <property type="protein sequence ID" value="KAA0874786.1"/>
    <property type="molecule type" value="Genomic_DNA"/>
</dbReference>
<name>A0A5A9W232_9GAMM</name>
<organism evidence="1 2">
    <name type="scientific">Nitrincola tapanii</name>
    <dbReference type="NCBI Taxonomy" id="1708751"/>
    <lineage>
        <taxon>Bacteria</taxon>
        <taxon>Pseudomonadati</taxon>
        <taxon>Pseudomonadota</taxon>
        <taxon>Gammaproteobacteria</taxon>
        <taxon>Oceanospirillales</taxon>
        <taxon>Oceanospirillaceae</taxon>
        <taxon>Nitrincola</taxon>
    </lineage>
</organism>
<comment type="caution">
    <text evidence="1">The sequence shown here is derived from an EMBL/GenBank/DDBJ whole genome shotgun (WGS) entry which is preliminary data.</text>
</comment>
<evidence type="ECO:0000313" key="1">
    <source>
        <dbReference type="EMBL" id="KAA0874786.1"/>
    </source>
</evidence>
<keyword evidence="2" id="KW-1185">Reference proteome</keyword>
<sequence length="334" mass="37901">MAKHDLNIEEMTMDAVLALLSSKQNPTLSWPMIGQAIRRLELLGYPKQRSGGQHWLEQLVEPIGIKRTAAWRYRAIAKDWPWLRRELLKQAIDAPVLDQLEPTVSAEQVEILIRVVRATPPEIWKAVAERVLHRAISLREIRCIWSHHRPVLRGKTARGRGSRGFVESVAVDEQLPETQGARFKGLVCQLLEMHYPAILEQQLAQRLLRYRFDSNTQELEVMGIALDAVCSVLPDGHRLPLIHGFVIMQDVDNTHALYQRFAALAPFVDVLWLVAPQAVELNGSVGLIISDGVHIQGVHASEPSHVLAQEALTNPLVLRWQQRMGMQMMREGKR</sequence>
<accession>A0A5A9W232</accession>
<dbReference type="Proteomes" id="UP000325302">
    <property type="component" value="Unassembled WGS sequence"/>
</dbReference>
<gene>
    <name evidence="1" type="ORF">E1H14_08210</name>
</gene>
<protein>
    <submittedName>
        <fullName evidence="1">Uncharacterized protein</fullName>
    </submittedName>
</protein>
<evidence type="ECO:0000313" key="2">
    <source>
        <dbReference type="Proteomes" id="UP000325302"/>
    </source>
</evidence>